<dbReference type="InterPro" id="IPR045851">
    <property type="entry name" value="AMP-bd_C_sf"/>
</dbReference>
<dbReference type="Gene3D" id="3.30.300.30">
    <property type="match status" value="1"/>
</dbReference>
<dbReference type="Pfam" id="PF00501">
    <property type="entry name" value="AMP-binding"/>
    <property type="match status" value="1"/>
</dbReference>
<evidence type="ECO:0000259" key="5">
    <source>
        <dbReference type="Pfam" id="PF13193"/>
    </source>
</evidence>
<keyword evidence="7" id="KW-1185">Reference proteome</keyword>
<keyword evidence="2" id="KW-0596">Phosphopantetheine</keyword>
<evidence type="ECO:0000256" key="3">
    <source>
        <dbReference type="ARBA" id="ARBA00022553"/>
    </source>
</evidence>
<dbReference type="FunFam" id="3.40.50.980:FF:000001">
    <property type="entry name" value="Non-ribosomal peptide synthetase"/>
    <property type="match status" value="1"/>
</dbReference>
<dbReference type="PANTHER" id="PTHR45527">
    <property type="entry name" value="NONRIBOSOMAL PEPTIDE SYNTHETASE"/>
    <property type="match status" value="1"/>
</dbReference>
<dbReference type="InterPro" id="IPR000873">
    <property type="entry name" value="AMP-dep_synth/lig_dom"/>
</dbReference>
<dbReference type="Pfam" id="PF13193">
    <property type="entry name" value="AMP-binding_C"/>
    <property type="match status" value="1"/>
</dbReference>
<evidence type="ECO:0000313" key="7">
    <source>
        <dbReference type="Proteomes" id="UP000477722"/>
    </source>
</evidence>
<dbReference type="GO" id="GO:0009366">
    <property type="term" value="C:enterobactin synthetase complex"/>
    <property type="evidence" value="ECO:0007669"/>
    <property type="project" value="TreeGrafter"/>
</dbReference>
<sequence length="507" mass="53123">MSGGPGRHPRLHELVARRAAAAPDAEAVVAGRERLSYAELEEAAGALAGRLRRLGAGPETLVGVCLGRSPWLVVAILGVLKAGAAYVPVDPAFPAERVEFMLRDSGAGLLVTEEALRAKWAGRSATVVSLDRDWDVIAAGEPWTGEQEPGEQEPGEQGPGSTELAYVLYTSGSTGRPKGVAVEHRSAAAFLSWALERFTARELRYTLAATSTCFDLSVFELFAPLAAGGTVVLAETVFHLPVAAADRPVTLVNTVPSLLLDLLSSEPLPPSVVTVNLAGEALPAALVRQVYATGTVERVHNLYGPSEDTTYSTWALVGRDADKPPIGQPVTGTTAHVLDAHGLPVPDGGTGELYLGGAGLARGYLGRPALTAERFVPDPFSGVPGARLYRTGDLVRRLPGGELDYLGRADQQVKVRGLRIEPGEVEGVLMEHPAISRAAVLARGDGADAAGLVGYVVCAGDTDFASVRRFLRDRLPSYMVPGRFVPVPAIPLTVTGKVDVGALPAPA</sequence>
<keyword evidence="3" id="KW-0597">Phosphoprotein</keyword>
<feature type="domain" description="AMP-dependent synthetase/ligase" evidence="4">
    <location>
        <begin position="16"/>
        <end position="365"/>
    </location>
</feature>
<dbReference type="Proteomes" id="UP000477722">
    <property type="component" value="Unassembled WGS sequence"/>
</dbReference>
<dbReference type="GO" id="GO:0009239">
    <property type="term" value="P:enterobactin biosynthetic process"/>
    <property type="evidence" value="ECO:0007669"/>
    <property type="project" value="TreeGrafter"/>
</dbReference>
<evidence type="ECO:0000259" key="4">
    <source>
        <dbReference type="Pfam" id="PF00501"/>
    </source>
</evidence>
<comment type="caution">
    <text evidence="6">The sequence shown here is derived from an EMBL/GenBank/DDBJ whole genome shotgun (WGS) entry which is preliminary data.</text>
</comment>
<evidence type="ECO:0000313" key="6">
    <source>
        <dbReference type="EMBL" id="NGO71603.1"/>
    </source>
</evidence>
<dbReference type="RefSeq" id="WP_165301235.1">
    <property type="nucleotide sequence ID" value="NZ_JAAKZZ010000325.1"/>
</dbReference>
<dbReference type="FunFam" id="2.30.38.10:FF:000001">
    <property type="entry name" value="Non-ribosomal peptide synthetase PvdI"/>
    <property type="match status" value="1"/>
</dbReference>
<dbReference type="InterPro" id="IPR010071">
    <property type="entry name" value="AA_adenyl_dom"/>
</dbReference>
<dbReference type="InterPro" id="IPR025110">
    <property type="entry name" value="AMP-bd_C"/>
</dbReference>
<dbReference type="GO" id="GO:0031177">
    <property type="term" value="F:phosphopantetheine binding"/>
    <property type="evidence" value="ECO:0007669"/>
    <property type="project" value="TreeGrafter"/>
</dbReference>
<dbReference type="Gene3D" id="3.40.50.12780">
    <property type="entry name" value="N-terminal domain of ligase-like"/>
    <property type="match status" value="1"/>
</dbReference>
<evidence type="ECO:0000256" key="2">
    <source>
        <dbReference type="ARBA" id="ARBA00022450"/>
    </source>
</evidence>
<organism evidence="6 7">
    <name type="scientific">Streptomyces boncukensis</name>
    <dbReference type="NCBI Taxonomy" id="2711219"/>
    <lineage>
        <taxon>Bacteria</taxon>
        <taxon>Bacillati</taxon>
        <taxon>Actinomycetota</taxon>
        <taxon>Actinomycetes</taxon>
        <taxon>Kitasatosporales</taxon>
        <taxon>Streptomycetaceae</taxon>
        <taxon>Streptomyces</taxon>
    </lineage>
</organism>
<evidence type="ECO:0000256" key="1">
    <source>
        <dbReference type="ARBA" id="ARBA00001957"/>
    </source>
</evidence>
<dbReference type="AlphaFoldDB" id="A0A6G4X2W9"/>
<dbReference type="InterPro" id="IPR020845">
    <property type="entry name" value="AMP-binding_CS"/>
</dbReference>
<dbReference type="NCBIfam" id="TIGR01733">
    <property type="entry name" value="AA-adenyl-dom"/>
    <property type="match status" value="1"/>
</dbReference>
<comment type="cofactor">
    <cofactor evidence="1">
        <name>pantetheine 4'-phosphate</name>
        <dbReference type="ChEBI" id="CHEBI:47942"/>
    </cofactor>
</comment>
<dbReference type="EMBL" id="JAAKZZ010000325">
    <property type="protein sequence ID" value="NGO71603.1"/>
    <property type="molecule type" value="Genomic_DNA"/>
</dbReference>
<accession>A0A6G4X2W9</accession>
<dbReference type="GO" id="GO:0047527">
    <property type="term" value="F:2,3-dihydroxybenzoate-serine ligase activity"/>
    <property type="evidence" value="ECO:0007669"/>
    <property type="project" value="TreeGrafter"/>
</dbReference>
<dbReference type="PROSITE" id="PS00455">
    <property type="entry name" value="AMP_BINDING"/>
    <property type="match status" value="1"/>
</dbReference>
<feature type="domain" description="AMP-binding enzyme C-terminal" evidence="5">
    <location>
        <begin position="424"/>
        <end position="497"/>
    </location>
</feature>
<dbReference type="GO" id="GO:0043041">
    <property type="term" value="P:amino acid activation for nonribosomal peptide biosynthetic process"/>
    <property type="evidence" value="ECO:0007669"/>
    <property type="project" value="TreeGrafter"/>
</dbReference>
<name>A0A6G4X2W9_9ACTN</name>
<gene>
    <name evidence="6" type="ORF">G5C65_25280</name>
</gene>
<dbReference type="GO" id="GO:0005829">
    <property type="term" value="C:cytosol"/>
    <property type="evidence" value="ECO:0007669"/>
    <property type="project" value="TreeGrafter"/>
</dbReference>
<dbReference type="FunFam" id="3.40.50.12780:FF:000012">
    <property type="entry name" value="Non-ribosomal peptide synthetase"/>
    <property type="match status" value="1"/>
</dbReference>
<reference evidence="6 7" key="1">
    <citation type="submission" date="2020-02" db="EMBL/GenBank/DDBJ databases">
        <title>Whole-genome analyses of novel actinobacteria.</title>
        <authorList>
            <person name="Sahin N."/>
            <person name="Tatar D."/>
        </authorList>
    </citation>
    <scope>NUCLEOTIDE SEQUENCE [LARGE SCALE GENOMIC DNA]</scope>
    <source>
        <strain evidence="6 7">SB3404</strain>
    </source>
</reference>
<dbReference type="SUPFAM" id="SSF56801">
    <property type="entry name" value="Acetyl-CoA synthetase-like"/>
    <property type="match status" value="1"/>
</dbReference>
<proteinExistence type="predicted"/>
<dbReference type="InterPro" id="IPR042099">
    <property type="entry name" value="ANL_N_sf"/>
</dbReference>
<protein>
    <submittedName>
        <fullName evidence="6">Amino acid adenylation domain-containing protein</fullName>
    </submittedName>
</protein>
<dbReference type="PANTHER" id="PTHR45527:SF1">
    <property type="entry name" value="FATTY ACID SYNTHASE"/>
    <property type="match status" value="1"/>
</dbReference>